<reference evidence="4" key="1">
    <citation type="journal article" date="2020" name="Phytopathology">
        <title>Genome sequence and comparative analysis of Colletotrichum gloeosporioides isolated from Liriodendron leaves.</title>
        <authorList>
            <person name="Fu F.F."/>
            <person name="Hao Z."/>
            <person name="Wang P."/>
            <person name="Lu Y."/>
            <person name="Xue L.J."/>
            <person name="Wei G."/>
            <person name="Tian Y."/>
            <person name="Baishi H."/>
            <person name="Xu H."/>
            <person name="Shi J."/>
            <person name="Cheng T."/>
            <person name="Wang G."/>
            <person name="Yi Y."/>
            <person name="Chen J."/>
        </authorList>
    </citation>
    <scope>NUCLEOTIDE SEQUENCE</scope>
    <source>
        <strain evidence="4">Lc1</strain>
    </source>
</reference>
<evidence type="ECO:0000313" key="5">
    <source>
        <dbReference type="Proteomes" id="UP000613401"/>
    </source>
</evidence>
<comment type="caution">
    <text evidence="4">The sequence shown here is derived from an EMBL/GenBank/DDBJ whole genome shotgun (WGS) entry which is preliminary data.</text>
</comment>
<dbReference type="SUPFAM" id="SSF57959">
    <property type="entry name" value="Leucine zipper domain"/>
    <property type="match status" value="1"/>
</dbReference>
<dbReference type="InterPro" id="IPR046347">
    <property type="entry name" value="bZIP_sf"/>
</dbReference>
<dbReference type="PROSITE" id="PS00036">
    <property type="entry name" value="BZIP_BASIC"/>
    <property type="match status" value="1"/>
</dbReference>
<evidence type="ECO:0000256" key="2">
    <source>
        <dbReference type="SAM" id="MobiDB-lite"/>
    </source>
</evidence>
<dbReference type="InterPro" id="IPR004827">
    <property type="entry name" value="bZIP"/>
</dbReference>
<dbReference type="PROSITE" id="PS50217">
    <property type="entry name" value="BZIP"/>
    <property type="match status" value="1"/>
</dbReference>
<feature type="domain" description="BZIP" evidence="3">
    <location>
        <begin position="185"/>
        <end position="247"/>
    </location>
</feature>
<evidence type="ECO:0000313" key="4">
    <source>
        <dbReference type="EMBL" id="KAF3808173.1"/>
    </source>
</evidence>
<dbReference type="AlphaFoldDB" id="A0A8H4FMY4"/>
<feature type="non-terminal residue" evidence="4">
    <location>
        <position position="247"/>
    </location>
</feature>
<dbReference type="PANTHER" id="PTHR23334:SF20">
    <property type="entry name" value="BASIC LEUCINE ZIPPER 24"/>
    <property type="match status" value="1"/>
</dbReference>
<dbReference type="PANTHER" id="PTHR23334">
    <property type="entry name" value="CCAAT/ENHANCER BINDING PROTEIN"/>
    <property type="match status" value="1"/>
</dbReference>
<evidence type="ECO:0000259" key="3">
    <source>
        <dbReference type="PROSITE" id="PS50217"/>
    </source>
</evidence>
<organism evidence="4 5">
    <name type="scientific">Colletotrichum gloeosporioides</name>
    <name type="common">Anthracnose fungus</name>
    <name type="synonym">Glomerella cingulata</name>
    <dbReference type="NCBI Taxonomy" id="474922"/>
    <lineage>
        <taxon>Eukaryota</taxon>
        <taxon>Fungi</taxon>
        <taxon>Dikarya</taxon>
        <taxon>Ascomycota</taxon>
        <taxon>Pezizomycotina</taxon>
        <taxon>Sordariomycetes</taxon>
        <taxon>Hypocreomycetidae</taxon>
        <taxon>Glomerellales</taxon>
        <taxon>Glomerellaceae</taxon>
        <taxon>Colletotrichum</taxon>
        <taxon>Colletotrichum gloeosporioides species complex</taxon>
    </lineage>
</organism>
<proteinExistence type="predicted"/>
<name>A0A8H4FMY4_COLGL</name>
<accession>A0A8H4FMY4</accession>
<feature type="region of interest" description="Disordered" evidence="2">
    <location>
        <begin position="158"/>
        <end position="194"/>
    </location>
</feature>
<feature type="coiled-coil region" evidence="1">
    <location>
        <begin position="203"/>
        <end position="244"/>
    </location>
</feature>
<dbReference type="Pfam" id="PF07716">
    <property type="entry name" value="bZIP_2"/>
    <property type="match status" value="1"/>
</dbReference>
<reference evidence="4" key="2">
    <citation type="submission" date="2020-03" db="EMBL/GenBank/DDBJ databases">
        <authorList>
            <person name="Fu F.-F."/>
            <person name="Chen J."/>
        </authorList>
    </citation>
    <scope>NUCLEOTIDE SEQUENCE</scope>
    <source>
        <strain evidence="4">Lc1</strain>
    </source>
</reference>
<dbReference type="GO" id="GO:0000981">
    <property type="term" value="F:DNA-binding transcription factor activity, RNA polymerase II-specific"/>
    <property type="evidence" value="ECO:0007669"/>
    <property type="project" value="TreeGrafter"/>
</dbReference>
<dbReference type="GO" id="GO:0006351">
    <property type="term" value="P:DNA-templated transcription"/>
    <property type="evidence" value="ECO:0007669"/>
    <property type="project" value="InterPro"/>
</dbReference>
<dbReference type="Gene3D" id="1.20.5.170">
    <property type="match status" value="1"/>
</dbReference>
<keyword evidence="5" id="KW-1185">Reference proteome</keyword>
<dbReference type="CDD" id="cd12193">
    <property type="entry name" value="bZIP_GCN4"/>
    <property type="match status" value="1"/>
</dbReference>
<feature type="region of interest" description="Disordered" evidence="2">
    <location>
        <begin position="1"/>
        <end position="63"/>
    </location>
</feature>
<protein>
    <recommendedName>
        <fullName evidence="3">BZIP domain-containing protein</fullName>
    </recommendedName>
</protein>
<sequence length="247" mass="27600">TAWNPSGHSSPRNLNPLGQGTWWPTVDNLEPRFGWSQDSSNSTGDAPPYTDNLRLDPRLDSEDLQLESADNAANSGIGDAKEDSLLGLLNAINCSAAQQTQSSSIRVEDSRYIECPEPHDYQHDPLERLDRGSDHPLVHDHHLSVLPELRGPAPKVTDWTPFSGSVSKRKANSADDNQGDTASNEDMAATKRQRNTMAARKYRQKGRDRIAELEAALKNVEEERNQLRLKLVRKEAEVDALREMLDR</sequence>
<feature type="compositionally biased region" description="Polar residues" evidence="2">
    <location>
        <begin position="1"/>
        <end position="18"/>
    </location>
</feature>
<keyword evidence="1" id="KW-0175">Coiled coil</keyword>
<feature type="compositionally biased region" description="Polar residues" evidence="2">
    <location>
        <begin position="174"/>
        <end position="184"/>
    </location>
</feature>
<dbReference type="Proteomes" id="UP000613401">
    <property type="component" value="Unassembled WGS sequence"/>
</dbReference>
<dbReference type="RefSeq" id="XP_045267332.1">
    <property type="nucleotide sequence ID" value="XM_045406786.1"/>
</dbReference>
<dbReference type="InterPro" id="IPR031106">
    <property type="entry name" value="C/EBP"/>
</dbReference>
<evidence type="ECO:0000256" key="1">
    <source>
        <dbReference type="SAM" id="Coils"/>
    </source>
</evidence>
<dbReference type="GO" id="GO:0000978">
    <property type="term" value="F:RNA polymerase II cis-regulatory region sequence-specific DNA binding"/>
    <property type="evidence" value="ECO:0007669"/>
    <property type="project" value="TreeGrafter"/>
</dbReference>
<dbReference type="GeneID" id="69013936"/>
<dbReference type="EMBL" id="WVTB01000022">
    <property type="protein sequence ID" value="KAF3808173.1"/>
    <property type="molecule type" value="Genomic_DNA"/>
</dbReference>
<gene>
    <name evidence="4" type="ORF">GCG54_00006788</name>
</gene>